<evidence type="ECO:0000313" key="4">
    <source>
        <dbReference type="Proteomes" id="UP000295727"/>
    </source>
</evidence>
<keyword evidence="4" id="KW-1185">Reference proteome</keyword>
<evidence type="ECO:0000256" key="1">
    <source>
        <dbReference type="ARBA" id="ARBA00022801"/>
    </source>
</evidence>
<organism evidence="3 4">
    <name type="scientific">Paraburkholderia pallida</name>
    <dbReference type="NCBI Taxonomy" id="2547399"/>
    <lineage>
        <taxon>Bacteria</taxon>
        <taxon>Pseudomonadati</taxon>
        <taxon>Pseudomonadota</taxon>
        <taxon>Betaproteobacteria</taxon>
        <taxon>Burkholderiales</taxon>
        <taxon>Burkholderiaceae</taxon>
        <taxon>Paraburkholderia</taxon>
    </lineage>
</organism>
<proteinExistence type="predicted"/>
<dbReference type="InterPro" id="IPR029058">
    <property type="entry name" value="AB_hydrolase_fold"/>
</dbReference>
<gene>
    <name evidence="3" type="ORF">E1956_33135</name>
</gene>
<keyword evidence="1 3" id="KW-0378">Hydrolase</keyword>
<dbReference type="InterPro" id="IPR010520">
    <property type="entry name" value="FrsA-like"/>
</dbReference>
<dbReference type="Gene3D" id="1.20.1440.110">
    <property type="entry name" value="acylaminoacyl peptidase"/>
    <property type="match status" value="1"/>
</dbReference>
<dbReference type="Pfam" id="PF06500">
    <property type="entry name" value="FrsA-like"/>
    <property type="match status" value="1"/>
</dbReference>
<accession>A0A4P7D5S7</accession>
<dbReference type="GO" id="GO:0016787">
    <property type="term" value="F:hydrolase activity"/>
    <property type="evidence" value="ECO:0007669"/>
    <property type="project" value="UniProtKB-KW"/>
</dbReference>
<dbReference type="PANTHER" id="PTHR22946:SF12">
    <property type="entry name" value="CONIDIAL PIGMENT BIOSYNTHESIS PROTEIN AYG1 (AFU_ORTHOLOGUE AFUA_2G17550)"/>
    <property type="match status" value="1"/>
</dbReference>
<dbReference type="SUPFAM" id="SSF53474">
    <property type="entry name" value="alpha/beta-Hydrolases"/>
    <property type="match status" value="1"/>
</dbReference>
<dbReference type="Gene3D" id="3.40.50.1820">
    <property type="entry name" value="alpha/beta hydrolase"/>
    <property type="match status" value="1"/>
</dbReference>
<dbReference type="RefSeq" id="WP_134757151.1">
    <property type="nucleotide sequence ID" value="NZ_CP038150.1"/>
</dbReference>
<evidence type="ECO:0000256" key="2">
    <source>
        <dbReference type="SAM" id="Coils"/>
    </source>
</evidence>
<sequence length="394" mass="43377">MFQYFPNNHMWSLAVMRAVASGANFGEIDWACSGLHEASAVDPDGDIDAWYRAWMGLGEQVEGQAAQAAQRGHDVSARHAYMRAAIYYQWAEAFLDPDDARAPQAFDRHLTTFAQGAALMEPRVEVFELPFEGSSLTAYFVPARGVHGKAPVVVLTDGLDGTKEEMFYVAQALAERGMACLAFDGPGQGATLRLHKLAARHDSEAAVGVVCDYLETRDDIDASRIGLIGVSLGGYYAPRAAAFEKRIKACVAWSAIYDYHASWVRRTGYTPGGAVREPGRAAPRGTTGKHVLRIMGTSDWDTAFHKLEAFRLAGVASQITCSVLLVHGERDMQTAEAEVKQLLEEIGAKDKTLRIWRASEGGASHVQLDRQEPALSEICDWFDDRLTLRRQHDR</sequence>
<dbReference type="AlphaFoldDB" id="A0A4P7D5S7"/>
<evidence type="ECO:0000313" key="3">
    <source>
        <dbReference type="EMBL" id="QBR01974.1"/>
    </source>
</evidence>
<name>A0A4P7D5S7_9BURK</name>
<feature type="coiled-coil region" evidence="2">
    <location>
        <begin position="325"/>
        <end position="352"/>
    </location>
</feature>
<reference evidence="3 4" key="1">
    <citation type="submission" date="2019-03" db="EMBL/GenBank/DDBJ databases">
        <title>Paraburkholderia sp. 7MH5, isolated from subtropical forest soil.</title>
        <authorList>
            <person name="Gao Z.-H."/>
            <person name="Qiu L.-H."/>
        </authorList>
    </citation>
    <scope>NUCLEOTIDE SEQUENCE [LARGE SCALE GENOMIC DNA]</scope>
    <source>
        <strain evidence="3 4">7MH5</strain>
    </source>
</reference>
<dbReference type="PANTHER" id="PTHR22946">
    <property type="entry name" value="DIENELACTONE HYDROLASE DOMAIN-CONTAINING PROTEIN-RELATED"/>
    <property type="match status" value="1"/>
</dbReference>
<dbReference type="KEGG" id="ppai:E1956_33135"/>
<dbReference type="EMBL" id="CP038150">
    <property type="protein sequence ID" value="QBR01974.1"/>
    <property type="molecule type" value="Genomic_DNA"/>
</dbReference>
<protein>
    <submittedName>
        <fullName evidence="3">Alpha/beta fold hydrolase</fullName>
    </submittedName>
</protein>
<dbReference type="OrthoDB" id="9812921at2"/>
<dbReference type="Proteomes" id="UP000295727">
    <property type="component" value="Chromosome 3"/>
</dbReference>
<keyword evidence="2" id="KW-0175">Coiled coil</keyword>
<dbReference type="InterPro" id="IPR050261">
    <property type="entry name" value="FrsA_esterase"/>
</dbReference>